<evidence type="ECO:0000313" key="1">
    <source>
        <dbReference type="EMBL" id="KIO02774.1"/>
    </source>
</evidence>
<dbReference type="EMBL" id="KN831980">
    <property type="protein sequence ID" value="KIO02774.1"/>
    <property type="molecule type" value="Genomic_DNA"/>
</dbReference>
<reference evidence="2" key="2">
    <citation type="submission" date="2015-01" db="EMBL/GenBank/DDBJ databases">
        <title>Evolutionary Origins and Diversification of the Mycorrhizal Mutualists.</title>
        <authorList>
            <consortium name="DOE Joint Genome Institute"/>
            <consortium name="Mycorrhizal Genomics Consortium"/>
            <person name="Kohler A."/>
            <person name="Kuo A."/>
            <person name="Nagy L.G."/>
            <person name="Floudas D."/>
            <person name="Copeland A."/>
            <person name="Barry K.W."/>
            <person name="Cichocki N."/>
            <person name="Veneault-Fourrey C."/>
            <person name="LaButti K."/>
            <person name="Lindquist E.A."/>
            <person name="Lipzen A."/>
            <person name="Lundell T."/>
            <person name="Morin E."/>
            <person name="Murat C."/>
            <person name="Riley R."/>
            <person name="Ohm R."/>
            <person name="Sun H."/>
            <person name="Tunlid A."/>
            <person name="Henrissat B."/>
            <person name="Grigoriev I.V."/>
            <person name="Hibbett D.S."/>
            <person name="Martin F."/>
        </authorList>
    </citation>
    <scope>NUCLEOTIDE SEQUENCE [LARGE SCALE GENOMIC DNA]</scope>
    <source>
        <strain evidence="2">Marx 270</strain>
    </source>
</reference>
<dbReference type="HOGENOM" id="CLU_2559219_0_0_1"/>
<protein>
    <submittedName>
        <fullName evidence="1">Uncharacterized protein</fullName>
    </submittedName>
</protein>
<keyword evidence="2" id="KW-1185">Reference proteome</keyword>
<evidence type="ECO:0000313" key="2">
    <source>
        <dbReference type="Proteomes" id="UP000054217"/>
    </source>
</evidence>
<sequence>MLVSKHQSVPIVGTCAPAGVSGMASTILQQASGCTHYLRSVEMQKPGDCASAAAVAPILITFSCIRKRIDGSNLFKPVTDWS</sequence>
<accession>A0A0C3P615</accession>
<gene>
    <name evidence="1" type="ORF">M404DRAFT_645036</name>
</gene>
<organism evidence="1 2">
    <name type="scientific">Pisolithus tinctorius Marx 270</name>
    <dbReference type="NCBI Taxonomy" id="870435"/>
    <lineage>
        <taxon>Eukaryota</taxon>
        <taxon>Fungi</taxon>
        <taxon>Dikarya</taxon>
        <taxon>Basidiomycota</taxon>
        <taxon>Agaricomycotina</taxon>
        <taxon>Agaricomycetes</taxon>
        <taxon>Agaricomycetidae</taxon>
        <taxon>Boletales</taxon>
        <taxon>Sclerodermatineae</taxon>
        <taxon>Pisolithaceae</taxon>
        <taxon>Pisolithus</taxon>
    </lineage>
</organism>
<name>A0A0C3P615_PISTI</name>
<reference evidence="1 2" key="1">
    <citation type="submission" date="2014-04" db="EMBL/GenBank/DDBJ databases">
        <authorList>
            <consortium name="DOE Joint Genome Institute"/>
            <person name="Kuo A."/>
            <person name="Kohler A."/>
            <person name="Costa M.D."/>
            <person name="Nagy L.G."/>
            <person name="Floudas D."/>
            <person name="Copeland A."/>
            <person name="Barry K.W."/>
            <person name="Cichocki N."/>
            <person name="Veneault-Fourrey C."/>
            <person name="LaButti K."/>
            <person name="Lindquist E.A."/>
            <person name="Lipzen A."/>
            <person name="Lundell T."/>
            <person name="Morin E."/>
            <person name="Murat C."/>
            <person name="Sun H."/>
            <person name="Tunlid A."/>
            <person name="Henrissat B."/>
            <person name="Grigoriev I.V."/>
            <person name="Hibbett D.S."/>
            <person name="Martin F."/>
            <person name="Nordberg H.P."/>
            <person name="Cantor M.N."/>
            <person name="Hua S.X."/>
        </authorList>
    </citation>
    <scope>NUCLEOTIDE SEQUENCE [LARGE SCALE GENOMIC DNA]</scope>
    <source>
        <strain evidence="1 2">Marx 270</strain>
    </source>
</reference>
<dbReference type="InParanoid" id="A0A0C3P615"/>
<dbReference type="AlphaFoldDB" id="A0A0C3P615"/>
<proteinExistence type="predicted"/>
<dbReference type="Proteomes" id="UP000054217">
    <property type="component" value="Unassembled WGS sequence"/>
</dbReference>